<proteinExistence type="predicted"/>
<name>A0AA88UAI1_9ASTE</name>
<protein>
    <submittedName>
        <fullName evidence="1">Uncharacterized protein</fullName>
    </submittedName>
</protein>
<accession>A0AA88UAI1</accession>
<evidence type="ECO:0000313" key="1">
    <source>
        <dbReference type="EMBL" id="KAK2974821.1"/>
    </source>
</evidence>
<dbReference type="EMBL" id="JAVXUO010002275">
    <property type="protein sequence ID" value="KAK2974821.1"/>
    <property type="molecule type" value="Genomic_DNA"/>
</dbReference>
<sequence>MKLVSHKKGNDMIFVKAHNSTKIPSDAVVVSIHGMLGLANYIYETEIISNQGTNRKVIIGADVNSVQGTDVNAKTYNYRSSFHENRQIVMKSFRTSKVKSAPRLSQSWDYGSKPLDVQAIERDVHMHTPLGAGPV</sequence>
<reference evidence="1" key="1">
    <citation type="submission" date="2022-12" db="EMBL/GenBank/DDBJ databases">
        <title>Draft genome assemblies for two species of Escallonia (Escalloniales).</title>
        <authorList>
            <person name="Chanderbali A."/>
            <person name="Dervinis C."/>
            <person name="Anghel I."/>
            <person name="Soltis D."/>
            <person name="Soltis P."/>
            <person name="Zapata F."/>
        </authorList>
    </citation>
    <scope>NUCLEOTIDE SEQUENCE</scope>
    <source>
        <strain evidence="1">UCBG92.1500</strain>
        <tissue evidence="1">Leaf</tissue>
    </source>
</reference>
<comment type="caution">
    <text evidence="1">The sequence shown here is derived from an EMBL/GenBank/DDBJ whole genome shotgun (WGS) entry which is preliminary data.</text>
</comment>
<gene>
    <name evidence="1" type="ORF">RJ640_005605</name>
</gene>
<dbReference type="AlphaFoldDB" id="A0AA88UAI1"/>
<evidence type="ECO:0000313" key="2">
    <source>
        <dbReference type="Proteomes" id="UP001187471"/>
    </source>
</evidence>
<dbReference type="Proteomes" id="UP001187471">
    <property type="component" value="Unassembled WGS sequence"/>
</dbReference>
<keyword evidence="2" id="KW-1185">Reference proteome</keyword>
<organism evidence="1 2">
    <name type="scientific">Escallonia rubra</name>
    <dbReference type="NCBI Taxonomy" id="112253"/>
    <lineage>
        <taxon>Eukaryota</taxon>
        <taxon>Viridiplantae</taxon>
        <taxon>Streptophyta</taxon>
        <taxon>Embryophyta</taxon>
        <taxon>Tracheophyta</taxon>
        <taxon>Spermatophyta</taxon>
        <taxon>Magnoliopsida</taxon>
        <taxon>eudicotyledons</taxon>
        <taxon>Gunneridae</taxon>
        <taxon>Pentapetalae</taxon>
        <taxon>asterids</taxon>
        <taxon>campanulids</taxon>
        <taxon>Escalloniales</taxon>
        <taxon>Escalloniaceae</taxon>
        <taxon>Escallonia</taxon>
    </lineage>
</organism>